<evidence type="ECO:0000256" key="3">
    <source>
        <dbReference type="ARBA" id="ARBA00022692"/>
    </source>
</evidence>
<reference evidence="7" key="1">
    <citation type="submission" date="2019-08" db="EMBL/GenBank/DDBJ databases">
        <authorList>
            <person name="Kucharzyk K."/>
            <person name="Murdoch R.W."/>
            <person name="Higgins S."/>
            <person name="Loffler F."/>
        </authorList>
    </citation>
    <scope>NUCLEOTIDE SEQUENCE</scope>
</reference>
<evidence type="ECO:0000256" key="4">
    <source>
        <dbReference type="ARBA" id="ARBA00022989"/>
    </source>
</evidence>
<dbReference type="EMBL" id="VSSQ01073448">
    <property type="protein sequence ID" value="MPN24558.1"/>
    <property type="molecule type" value="Genomic_DNA"/>
</dbReference>
<comment type="caution">
    <text evidence="7">The sequence shown here is derived from an EMBL/GenBank/DDBJ whole genome shotgun (WGS) entry which is preliminary data.</text>
</comment>
<dbReference type="PANTHER" id="PTHR30482:SF10">
    <property type="entry name" value="HIGH-AFFINITY BRANCHED-CHAIN AMINO ACID TRANSPORT PROTEIN BRAE"/>
    <property type="match status" value="1"/>
</dbReference>
<name>A0A645GCC4_9ZZZZ</name>
<dbReference type="InterPro" id="IPR043428">
    <property type="entry name" value="LivM-like"/>
</dbReference>
<sequence>MINSSYGRALKAIREDEIAAESMGINLFKHKVLAFVIGAFFAGIGGGLLANLLGTIDPLMFRFTLTFNILLIIVLGGMGSVTGTIIAAFVITIAGEALRFLDESINLGFVEFRGVAGLRMVVFSALLMLAVLFFRNGVMGTKEFSWNKLIAFLKNIKEFRFFKRKATAKGGK</sequence>
<feature type="transmembrane region" description="Helical" evidence="6">
    <location>
        <begin position="65"/>
        <end position="94"/>
    </location>
</feature>
<comment type="subcellular location">
    <subcellularLocation>
        <location evidence="1">Cell membrane</location>
        <topology evidence="1">Multi-pass membrane protein</topology>
    </subcellularLocation>
</comment>
<keyword evidence="4 6" id="KW-1133">Transmembrane helix</keyword>
<evidence type="ECO:0000256" key="2">
    <source>
        <dbReference type="ARBA" id="ARBA00022475"/>
    </source>
</evidence>
<dbReference type="CDD" id="cd06581">
    <property type="entry name" value="TM_PBP1_LivM_like"/>
    <property type="match status" value="1"/>
</dbReference>
<evidence type="ECO:0000256" key="1">
    <source>
        <dbReference type="ARBA" id="ARBA00004651"/>
    </source>
</evidence>
<feature type="transmembrane region" description="Helical" evidence="6">
    <location>
        <begin position="114"/>
        <end position="134"/>
    </location>
</feature>
<organism evidence="7">
    <name type="scientific">bioreactor metagenome</name>
    <dbReference type="NCBI Taxonomy" id="1076179"/>
    <lineage>
        <taxon>unclassified sequences</taxon>
        <taxon>metagenomes</taxon>
        <taxon>ecological metagenomes</taxon>
    </lineage>
</organism>
<dbReference type="InterPro" id="IPR001851">
    <property type="entry name" value="ABC_transp_permease"/>
</dbReference>
<evidence type="ECO:0000313" key="7">
    <source>
        <dbReference type="EMBL" id="MPN24558.1"/>
    </source>
</evidence>
<dbReference type="AlphaFoldDB" id="A0A645GCC4"/>
<evidence type="ECO:0008006" key="8">
    <source>
        <dbReference type="Google" id="ProtNLM"/>
    </source>
</evidence>
<keyword evidence="5 6" id="KW-0472">Membrane</keyword>
<protein>
    <recommendedName>
        <fullName evidence="8">High-affinity branched-chain amino acid transport system permease protein LivH</fullName>
    </recommendedName>
</protein>
<accession>A0A645GCC4</accession>
<keyword evidence="3 6" id="KW-0812">Transmembrane</keyword>
<proteinExistence type="predicted"/>
<feature type="transmembrane region" description="Helical" evidence="6">
    <location>
        <begin position="32"/>
        <end position="53"/>
    </location>
</feature>
<evidence type="ECO:0000256" key="5">
    <source>
        <dbReference type="ARBA" id="ARBA00023136"/>
    </source>
</evidence>
<evidence type="ECO:0000256" key="6">
    <source>
        <dbReference type="SAM" id="Phobius"/>
    </source>
</evidence>
<gene>
    <name evidence="7" type="ORF">SDC9_171957</name>
</gene>
<dbReference type="GO" id="GO:0005886">
    <property type="term" value="C:plasma membrane"/>
    <property type="evidence" value="ECO:0007669"/>
    <property type="project" value="UniProtKB-SubCell"/>
</dbReference>
<dbReference type="Pfam" id="PF02653">
    <property type="entry name" value="BPD_transp_2"/>
    <property type="match status" value="1"/>
</dbReference>
<dbReference type="PANTHER" id="PTHR30482">
    <property type="entry name" value="HIGH-AFFINITY BRANCHED-CHAIN AMINO ACID TRANSPORT SYSTEM PERMEASE"/>
    <property type="match status" value="1"/>
</dbReference>
<dbReference type="GO" id="GO:0015658">
    <property type="term" value="F:branched-chain amino acid transmembrane transporter activity"/>
    <property type="evidence" value="ECO:0007669"/>
    <property type="project" value="InterPro"/>
</dbReference>
<keyword evidence="2" id="KW-1003">Cell membrane</keyword>